<dbReference type="CDD" id="cd00093">
    <property type="entry name" value="HTH_XRE"/>
    <property type="match status" value="1"/>
</dbReference>
<feature type="domain" description="HTH cro/C1-type" evidence="1">
    <location>
        <begin position="14"/>
        <end position="64"/>
    </location>
</feature>
<dbReference type="SMART" id="SM00530">
    <property type="entry name" value="HTH_XRE"/>
    <property type="match status" value="1"/>
</dbReference>
<dbReference type="SUPFAM" id="SSF47413">
    <property type="entry name" value="lambda repressor-like DNA-binding domains"/>
    <property type="match status" value="1"/>
</dbReference>
<dbReference type="InterPro" id="IPR001387">
    <property type="entry name" value="Cro/C1-type_HTH"/>
</dbReference>
<evidence type="ECO:0000313" key="2">
    <source>
        <dbReference type="EMBL" id="RLL07636.1"/>
    </source>
</evidence>
<dbReference type="AlphaFoldDB" id="A0A498CJ04"/>
<dbReference type="InterPro" id="IPR010982">
    <property type="entry name" value="Lambda_DNA-bd_dom_sf"/>
</dbReference>
<dbReference type="GO" id="GO:0003677">
    <property type="term" value="F:DNA binding"/>
    <property type="evidence" value="ECO:0007669"/>
    <property type="project" value="InterPro"/>
</dbReference>
<gene>
    <name evidence="2" type="ORF">D4A47_13170</name>
</gene>
<accession>A0A498CJ04</accession>
<dbReference type="Proteomes" id="UP000276301">
    <property type="component" value="Unassembled WGS sequence"/>
</dbReference>
<evidence type="ECO:0000259" key="1">
    <source>
        <dbReference type="PROSITE" id="PS50943"/>
    </source>
</evidence>
<dbReference type="EMBL" id="RCHT01000046">
    <property type="protein sequence ID" value="RLL07636.1"/>
    <property type="molecule type" value="Genomic_DNA"/>
</dbReference>
<organism evidence="2 3">
    <name type="scientific">Anaerotruncus massiliensis</name>
    <name type="common">ex Liu et al. 2021</name>
    <dbReference type="NCBI Taxonomy" id="2321404"/>
    <lineage>
        <taxon>Bacteria</taxon>
        <taxon>Bacillati</taxon>
        <taxon>Bacillota</taxon>
        <taxon>Clostridia</taxon>
        <taxon>Eubacteriales</taxon>
        <taxon>Oscillospiraceae</taxon>
        <taxon>Anaerotruncus</taxon>
    </lineage>
</organism>
<protein>
    <submittedName>
        <fullName evidence="2">XRE family transcriptional regulator</fullName>
    </submittedName>
</protein>
<reference evidence="2 3" key="1">
    <citation type="submission" date="2018-10" db="EMBL/GenBank/DDBJ databases">
        <title>Anaerotruncus faecis sp. nov., isolated from human feces.</title>
        <authorList>
            <person name="Wang Y.-J."/>
        </authorList>
    </citation>
    <scope>NUCLEOTIDE SEQUENCE [LARGE SCALE GENOMIC DNA]</scope>
    <source>
        <strain evidence="2 3">22A2-44</strain>
    </source>
</reference>
<keyword evidence="3" id="KW-1185">Reference proteome</keyword>
<dbReference type="Pfam" id="PF01381">
    <property type="entry name" value="HTH_3"/>
    <property type="match status" value="1"/>
</dbReference>
<comment type="caution">
    <text evidence="2">The sequence shown here is derived from an EMBL/GenBank/DDBJ whole genome shotgun (WGS) entry which is preliminary data.</text>
</comment>
<evidence type="ECO:0000313" key="3">
    <source>
        <dbReference type="Proteomes" id="UP000276301"/>
    </source>
</evidence>
<dbReference type="Gene3D" id="1.10.260.40">
    <property type="entry name" value="lambda repressor-like DNA-binding domains"/>
    <property type="match status" value="1"/>
</dbReference>
<name>A0A498CJ04_9FIRM</name>
<sequence length="66" mass="7005">MLSTTIGVNVRMNRLELGWSQERLAFASGLCVRTISAVECGTANPTSDVIESLAWALGVPVSRLVG</sequence>
<dbReference type="PROSITE" id="PS50943">
    <property type="entry name" value="HTH_CROC1"/>
    <property type="match status" value="1"/>
</dbReference>
<proteinExistence type="predicted"/>